<evidence type="ECO:0000313" key="1">
    <source>
        <dbReference type="EMBL" id="CAB5221482.1"/>
    </source>
</evidence>
<gene>
    <name evidence="1" type="ORF">UFOVP247_176</name>
</gene>
<protein>
    <submittedName>
        <fullName evidence="1">Uncharacterized protein</fullName>
    </submittedName>
</protein>
<name>A0A6J7WXN2_9CAUD</name>
<proteinExistence type="predicted"/>
<reference evidence="1" key="1">
    <citation type="submission" date="2020-05" db="EMBL/GenBank/DDBJ databases">
        <authorList>
            <person name="Chiriac C."/>
            <person name="Salcher M."/>
            <person name="Ghai R."/>
            <person name="Kavagutti S V."/>
        </authorList>
    </citation>
    <scope>NUCLEOTIDE SEQUENCE</scope>
</reference>
<dbReference type="EMBL" id="LR798288">
    <property type="protein sequence ID" value="CAB5221482.1"/>
    <property type="molecule type" value="Genomic_DNA"/>
</dbReference>
<sequence>MKKLLLYVKNSDIHVSFYLNPLRWNIDFWWDTQSDMDPGLIVTTSLTFGPIQINLFIDDGSW</sequence>
<accession>A0A6J7WXN2</accession>
<organism evidence="1">
    <name type="scientific">uncultured Caudovirales phage</name>
    <dbReference type="NCBI Taxonomy" id="2100421"/>
    <lineage>
        <taxon>Viruses</taxon>
        <taxon>Duplodnaviria</taxon>
        <taxon>Heunggongvirae</taxon>
        <taxon>Uroviricota</taxon>
        <taxon>Caudoviricetes</taxon>
        <taxon>Peduoviridae</taxon>
        <taxon>Maltschvirus</taxon>
        <taxon>Maltschvirus maltsch</taxon>
    </lineage>
</organism>